<reference evidence="2" key="1">
    <citation type="journal article" date="2009" name="Appl. Environ. Microbiol.">
        <title>Complete genome sequence of the chemolithoautotrophic marine magnetotactic coccus strain MC-1.</title>
        <authorList>
            <person name="Schubbe S."/>
            <person name="Williams T.J."/>
            <person name="Xie G."/>
            <person name="Kiss H.E."/>
            <person name="Brettin T.S."/>
            <person name="Martinez D."/>
            <person name="Ross C.A."/>
            <person name="Schuler D."/>
            <person name="Cox B.L."/>
            <person name="Nealson K.H."/>
            <person name="Bazylinski D.A."/>
        </authorList>
    </citation>
    <scope>NUCLEOTIDE SEQUENCE [LARGE SCALE GENOMIC DNA]</scope>
    <source>
        <strain evidence="2">ATCC BAA-1437 / JCM 17883 / MC-1</strain>
    </source>
</reference>
<sequence length="100" mass="10686">MGRRGTRHSTLTPHARRVAEVLSRSGFHPHPGPIDPKGGRGGVLRIKLSADANRTRVRVAGGGVQELYLYGQADLQQVERVLTAALGQQVLEALVDGRGA</sequence>
<organism evidence="1 2">
    <name type="scientific">Magnetococcus marinus (strain ATCC BAA-1437 / JCM 17883 / MC-1)</name>
    <dbReference type="NCBI Taxonomy" id="156889"/>
    <lineage>
        <taxon>Bacteria</taxon>
        <taxon>Pseudomonadati</taxon>
        <taxon>Pseudomonadota</taxon>
        <taxon>Magnetococcia</taxon>
        <taxon>Magnetococcales</taxon>
        <taxon>Magnetococcaceae</taxon>
        <taxon>Magnetococcus</taxon>
    </lineage>
</organism>
<accession>A0LA25</accession>
<proteinExistence type="predicted"/>
<dbReference type="RefSeq" id="WP_011713939.1">
    <property type="nucleotide sequence ID" value="NC_008576.1"/>
</dbReference>
<dbReference type="EMBL" id="CP000471">
    <property type="protein sequence ID" value="ABK44818.1"/>
    <property type="molecule type" value="Genomic_DNA"/>
</dbReference>
<dbReference type="STRING" id="156889.Mmc1_2318"/>
<dbReference type="HOGENOM" id="CLU_2302473_0_0_5"/>
<dbReference type="Proteomes" id="UP000002586">
    <property type="component" value="Chromosome"/>
</dbReference>
<evidence type="ECO:0000313" key="2">
    <source>
        <dbReference type="Proteomes" id="UP000002586"/>
    </source>
</evidence>
<reference evidence="1 2" key="2">
    <citation type="journal article" date="2012" name="Int. J. Syst. Evol. Microbiol.">
        <title>Magnetococcus marinus gen. nov., sp. nov., a marine, magnetotactic bacterium that represents a novel lineage (Magnetococcaceae fam. nov.; Magnetococcales ord. nov.) at the base of the Alphaproteobacteria.</title>
        <authorList>
            <person name="Bazylinski D.A."/>
            <person name="Williams T.J."/>
            <person name="Lefevre C.T."/>
            <person name="Berg R.J."/>
            <person name="Zhang C.L."/>
            <person name="Bowser S.S."/>
            <person name="Dean A.J."/>
            <person name="Beveridge T.J."/>
        </authorList>
    </citation>
    <scope>NUCLEOTIDE SEQUENCE [LARGE SCALE GENOMIC DNA]</scope>
    <source>
        <strain evidence="2">ATCC BAA-1437 / JCM 17883 / MC-1</strain>
    </source>
</reference>
<gene>
    <name evidence="1" type="ordered locus">Mmc1_2318</name>
</gene>
<dbReference type="OrthoDB" id="9803988at2"/>
<name>A0LA25_MAGMM</name>
<dbReference type="AlphaFoldDB" id="A0LA25"/>
<protein>
    <recommendedName>
        <fullName evidence="3">Metal-binding protein</fullName>
    </recommendedName>
</protein>
<evidence type="ECO:0000313" key="1">
    <source>
        <dbReference type="EMBL" id="ABK44818.1"/>
    </source>
</evidence>
<dbReference type="KEGG" id="mgm:Mmc1_2318"/>
<evidence type="ECO:0008006" key="3">
    <source>
        <dbReference type="Google" id="ProtNLM"/>
    </source>
</evidence>
<keyword evidence="2" id="KW-1185">Reference proteome</keyword>